<proteinExistence type="predicted"/>
<sequence length="271" mass="30707">MSAMTPCSLQRPFVNELNRTLEWYWLQKPQDPYNHWARNAFGSFEMRMKAAAIWQLVFMSRRQVWPRAQDRDHGDEDEATPLLACAMEFPCSRKKIIFPLSDPHFVEVLLRSPARRSNRGANHVYSDLVARTRCCASCGKRIAGGFIRPYDTDPEGTMRWTRIRIGRRIWGSHVSLFRLTHVVECLAALEPRPQQLVFNGQETADIMTSSVGVIERSEAGPPQATPSRAAGGISRVPGVLVASGGAAAGWSRKLEVSWRRHSSDTKHYTNW</sequence>
<dbReference type="OrthoDB" id="443402at2759"/>
<dbReference type="AlphaFoldDB" id="A0A168D408"/>
<organism evidence="1 2">
    <name type="scientific">Moelleriella libera RCEF 2490</name>
    <dbReference type="NCBI Taxonomy" id="1081109"/>
    <lineage>
        <taxon>Eukaryota</taxon>
        <taxon>Fungi</taxon>
        <taxon>Dikarya</taxon>
        <taxon>Ascomycota</taxon>
        <taxon>Pezizomycotina</taxon>
        <taxon>Sordariomycetes</taxon>
        <taxon>Hypocreomycetidae</taxon>
        <taxon>Hypocreales</taxon>
        <taxon>Clavicipitaceae</taxon>
        <taxon>Moelleriella</taxon>
    </lineage>
</organism>
<dbReference type="Proteomes" id="UP000078544">
    <property type="component" value="Unassembled WGS sequence"/>
</dbReference>
<evidence type="ECO:0000313" key="1">
    <source>
        <dbReference type="EMBL" id="KZZ97328.1"/>
    </source>
</evidence>
<reference evidence="1 2" key="1">
    <citation type="journal article" date="2016" name="Genome Biol. Evol.">
        <title>Divergent and convergent evolution of fungal pathogenicity.</title>
        <authorList>
            <person name="Shang Y."/>
            <person name="Xiao G."/>
            <person name="Zheng P."/>
            <person name="Cen K."/>
            <person name="Zhan S."/>
            <person name="Wang C."/>
        </authorList>
    </citation>
    <scope>NUCLEOTIDE SEQUENCE [LARGE SCALE GENOMIC DNA]</scope>
    <source>
        <strain evidence="1 2">RCEF 2490</strain>
    </source>
</reference>
<accession>A0A168D408</accession>
<dbReference type="EMBL" id="AZGY01000006">
    <property type="protein sequence ID" value="KZZ97328.1"/>
    <property type="molecule type" value="Genomic_DNA"/>
</dbReference>
<protein>
    <submittedName>
        <fullName evidence="1">Uncharacterized protein</fullName>
    </submittedName>
</protein>
<gene>
    <name evidence="1" type="ORF">AAL_03292</name>
</gene>
<name>A0A168D408_9HYPO</name>
<keyword evidence="2" id="KW-1185">Reference proteome</keyword>
<comment type="caution">
    <text evidence="1">The sequence shown here is derived from an EMBL/GenBank/DDBJ whole genome shotgun (WGS) entry which is preliminary data.</text>
</comment>
<evidence type="ECO:0000313" key="2">
    <source>
        <dbReference type="Proteomes" id="UP000078544"/>
    </source>
</evidence>
<dbReference type="STRING" id="1081109.A0A168D408"/>